<keyword evidence="3" id="KW-1185">Reference proteome</keyword>
<proteinExistence type="predicted"/>
<reference evidence="3" key="1">
    <citation type="journal article" date="2018" name="Nat. Microbiol.">
        <title>Leveraging single-cell genomics to expand the fungal tree of life.</title>
        <authorList>
            <person name="Ahrendt S.R."/>
            <person name="Quandt C.A."/>
            <person name="Ciobanu D."/>
            <person name="Clum A."/>
            <person name="Salamov A."/>
            <person name="Andreopoulos B."/>
            <person name="Cheng J.F."/>
            <person name="Woyke T."/>
            <person name="Pelin A."/>
            <person name="Henrissat B."/>
            <person name="Reynolds N.K."/>
            <person name="Benny G.L."/>
            <person name="Smith M.E."/>
            <person name="James T.Y."/>
            <person name="Grigoriev I.V."/>
        </authorList>
    </citation>
    <scope>NUCLEOTIDE SEQUENCE [LARGE SCALE GENOMIC DNA]</scope>
    <source>
        <strain evidence="3">ATCC 52028</strain>
    </source>
</reference>
<dbReference type="Proteomes" id="UP000274922">
    <property type="component" value="Unassembled WGS sequence"/>
</dbReference>
<evidence type="ECO:0000313" key="2">
    <source>
        <dbReference type="EMBL" id="RKP00214.1"/>
    </source>
</evidence>
<protein>
    <submittedName>
        <fullName evidence="2">Uncharacterized protein</fullName>
    </submittedName>
</protein>
<sequence>MTVAATVPRSNTTDPWLTPLHAPILPPPSPIMLTLSPAPSPALQAVFAADTLAPLARWIHVAVTPFAPPSRIDRAAFETSREAPPWPSSWIVLDDVLNEAVVAAARGCGSSASPAPPSIAPPASPSDGTWRQLEEALDSGSTDSDRPVWTPTTRHALQQLVALRAVLLQDPSDLPPQGIPVVVTAHAPTSGCHVLLTQIERRRAAAWQTAGLLPPAAHADPPRRLAALSDAHRLLDAAAARGASDLVLACRGSHVALLDAYAFGLPDAFLATAWGAALVLVERLPLDAAAAAAPAGQAAPRPEALERAVAAYVPRHLLVAAIGTVSSPATSARRRDLTLESLVRAMALLTLLSPSPDSDANSDAGSDAVTEPSPVPAVIAAAVARVLHVWTTVLATPPPSGPRERHDEAAWRRAMDADAARGMQSLRSAVGETPLPLSWAAQHAMADVIAATQHVMRSASIPLVAWWLPSLLLQTLPPDPTALTIDAVSTWAQGLHGALYQTDSWVRHRPAWIALQATLAHEADAATQVLVITMLLEAMAAPRLPSPLSSGLARRFVRAGRDAWRAVLENFSDAELCPALAYAATRPVWPAPTALPERLHHDTLVEQDALVRGSFVAVLPATSRTALGHILVATVRSALRPAHAPLPLSYVRPLTSLAGLNLILADPSDWVALMLATWPPLGFLASQIEADGRDALQRTHDSDGSCPSSPSAASPAAVANPKLLKDALWTRVPDDGLKQRGQHLLFAITWLAHLGVRPLDAFGARARAQLLPALESALEALRALHAVNLTFGLMGFGLWLPVASQLLATTLACLPRAPAAPADPAGATVPRLMTAGFAEPRHGPHDPWQTRRAIFDWTIAWQQASQLPLADVVDTLLPVLGAYLDSAALAESDDGRSPARVHDDPVYVRRARFELAVITLLDVAARADCAPTTGPLLLTQALQGFPAHPAWDAPLFGAAVGAVVRGFSAAATAAVAEAMDPGTSSSTPSTTTTTVATASEAATTAAASTPNEADDTTSTENSTDVPLCWALEMLAEACRDPHQLLARVDAPPLATWSPDARRRLAHHDPVGSATINDRDGDGDGDKHDGGDDDAPEKVRTRPPSAEAAAAAAAAARAGPTQHAPPGSPKSAEAVSPAAARAPLADEAAASAYREHVFLALAAQARHMTLKELPYLMDILSELLRSPRTHLAACRPMWKRLFAVIADEQGLDFMKRHALVQWYHAERHVALAASVQAVASSLRPRL</sequence>
<feature type="compositionally biased region" description="Low complexity" evidence="1">
    <location>
        <begin position="1128"/>
        <end position="1137"/>
    </location>
</feature>
<feature type="region of interest" description="Disordered" evidence="1">
    <location>
        <begin position="108"/>
        <end position="129"/>
    </location>
</feature>
<feature type="region of interest" description="Disordered" evidence="1">
    <location>
        <begin position="1001"/>
        <end position="1022"/>
    </location>
</feature>
<feature type="compositionally biased region" description="Pro residues" evidence="1">
    <location>
        <begin position="114"/>
        <end position="124"/>
    </location>
</feature>
<feature type="compositionally biased region" description="Low complexity" evidence="1">
    <location>
        <begin position="1105"/>
        <end position="1117"/>
    </location>
</feature>
<feature type="region of interest" description="Disordered" evidence="1">
    <location>
        <begin position="1065"/>
        <end position="1137"/>
    </location>
</feature>
<evidence type="ECO:0000256" key="1">
    <source>
        <dbReference type="SAM" id="MobiDB-lite"/>
    </source>
</evidence>
<dbReference type="EMBL" id="ML014229">
    <property type="protein sequence ID" value="RKP00214.1"/>
    <property type="molecule type" value="Genomic_DNA"/>
</dbReference>
<feature type="compositionally biased region" description="Low complexity" evidence="1">
    <location>
        <begin position="705"/>
        <end position="715"/>
    </location>
</feature>
<gene>
    <name evidence="2" type="ORF">CXG81DRAFT_27070</name>
</gene>
<name>A0A4P9X536_9FUNG</name>
<feature type="region of interest" description="Disordered" evidence="1">
    <location>
        <begin position="695"/>
        <end position="715"/>
    </location>
</feature>
<organism evidence="2 3">
    <name type="scientific">Caulochytrium protostelioides</name>
    <dbReference type="NCBI Taxonomy" id="1555241"/>
    <lineage>
        <taxon>Eukaryota</taxon>
        <taxon>Fungi</taxon>
        <taxon>Fungi incertae sedis</taxon>
        <taxon>Chytridiomycota</taxon>
        <taxon>Chytridiomycota incertae sedis</taxon>
        <taxon>Chytridiomycetes</taxon>
        <taxon>Caulochytriales</taxon>
        <taxon>Caulochytriaceae</taxon>
        <taxon>Caulochytrium</taxon>
    </lineage>
</organism>
<evidence type="ECO:0000313" key="3">
    <source>
        <dbReference type="Proteomes" id="UP000274922"/>
    </source>
</evidence>
<feature type="compositionally biased region" description="Basic and acidic residues" evidence="1">
    <location>
        <begin position="1076"/>
        <end position="1099"/>
    </location>
</feature>
<dbReference type="AlphaFoldDB" id="A0A4P9X536"/>
<accession>A0A4P9X536</accession>